<protein>
    <submittedName>
        <fullName evidence="9">(diamondback moth) hypothetical protein</fullName>
    </submittedName>
</protein>
<evidence type="ECO:0000259" key="7">
    <source>
        <dbReference type="Pfam" id="PF00324"/>
    </source>
</evidence>
<evidence type="ECO:0000256" key="6">
    <source>
        <dbReference type="SAM" id="Phobius"/>
    </source>
</evidence>
<dbReference type="PANTHER" id="PTHR11827">
    <property type="entry name" value="SOLUTE CARRIER FAMILY 12, CATION COTRANSPORTERS"/>
    <property type="match status" value="1"/>
</dbReference>
<dbReference type="Proteomes" id="UP000653454">
    <property type="component" value="Unassembled WGS sequence"/>
</dbReference>
<feature type="transmembrane region" description="Helical" evidence="6">
    <location>
        <begin position="493"/>
        <end position="515"/>
    </location>
</feature>
<feature type="transmembrane region" description="Helical" evidence="6">
    <location>
        <begin position="436"/>
        <end position="455"/>
    </location>
</feature>
<evidence type="ECO:0000256" key="2">
    <source>
        <dbReference type="ARBA" id="ARBA00022692"/>
    </source>
</evidence>
<dbReference type="GO" id="GO:0055075">
    <property type="term" value="P:potassium ion homeostasis"/>
    <property type="evidence" value="ECO:0007669"/>
    <property type="project" value="TreeGrafter"/>
</dbReference>
<feature type="domain" description="SLC12A transporter C-terminal" evidence="8">
    <location>
        <begin position="905"/>
        <end position="1326"/>
    </location>
</feature>
<keyword evidence="3 6" id="KW-1133">Transmembrane helix</keyword>
<accession>A0A8S4FNF4</accession>
<feature type="transmembrane region" description="Helical" evidence="6">
    <location>
        <begin position="369"/>
        <end position="389"/>
    </location>
</feature>
<evidence type="ECO:0000256" key="1">
    <source>
        <dbReference type="ARBA" id="ARBA00004141"/>
    </source>
</evidence>
<comment type="caution">
    <text evidence="9">The sequence shown here is derived from an EMBL/GenBank/DDBJ whole genome shotgun (WGS) entry which is preliminary data.</text>
</comment>
<dbReference type="Gene3D" id="1.20.1740.10">
    <property type="entry name" value="Amino acid/polyamine transporter I"/>
    <property type="match status" value="2"/>
</dbReference>
<feature type="transmembrane region" description="Helical" evidence="6">
    <location>
        <begin position="706"/>
        <end position="726"/>
    </location>
</feature>
<keyword evidence="10" id="KW-1185">Reference proteome</keyword>
<dbReference type="GO" id="GO:0055078">
    <property type="term" value="P:sodium ion homeostasis"/>
    <property type="evidence" value="ECO:0007669"/>
    <property type="project" value="TreeGrafter"/>
</dbReference>
<feature type="transmembrane region" description="Helical" evidence="6">
    <location>
        <begin position="527"/>
        <end position="551"/>
    </location>
</feature>
<feature type="compositionally biased region" description="Polar residues" evidence="5">
    <location>
        <begin position="1064"/>
        <end position="1082"/>
    </location>
</feature>
<dbReference type="InterPro" id="IPR004842">
    <property type="entry name" value="SLC12A_fam"/>
</dbReference>
<name>A0A8S4FNF4_PLUXY</name>
<dbReference type="Pfam" id="PF03522">
    <property type="entry name" value="SLC12"/>
    <property type="match status" value="1"/>
</dbReference>
<dbReference type="GO" id="GO:0008511">
    <property type="term" value="F:sodium:potassium:chloride symporter activity"/>
    <property type="evidence" value="ECO:0007669"/>
    <property type="project" value="TreeGrafter"/>
</dbReference>
<dbReference type="PANTHER" id="PTHR11827:SF103">
    <property type="entry name" value="SODIUM CHLORIDE COTRANSPORTER 69, ISOFORM E"/>
    <property type="match status" value="1"/>
</dbReference>
<keyword evidence="4 6" id="KW-0472">Membrane</keyword>
<comment type="subcellular location">
    <subcellularLocation>
        <location evidence="1">Membrane</location>
        <topology evidence="1">Multi-pass membrane protein</topology>
    </subcellularLocation>
</comment>
<sequence length="1326" mass="144721">MASEKKDIEMSPMKGDASTSKIATPDNLAVPAKDDEEDVIIGRFRKISSAKSMAATNGNIQYPVEIPAARDADVEQGLQFKSNNSNSSEKEKLIAEVTNGAVPVKTAKGPVTKSSFRDVEKPSRFRDQPSATRFQSMPPFYSSLEKMEEDARLEAGSESDNSGMDSDDPLTTDTKYGKSFRHFTREALPRLDNYRNVLSLHAAARPSLDELHNASLSRKPGQTLEKDPCGAPPFSSSMKFGWIKGVLMCCSTIIAPIQNPTRSNHPGQTLEKDPGGAPPFSSSMKFGWIKGVLMRCLLNIWGVMLFLRLSWVVGQAGVAQSMLLILTTSVVTTITALSMSAISTNGVIKGGGTYYMISRSLGPEFGGSIGLIFSMANAVACAMYVVGFGESLITLIPPEYYMISKSWDQAIYGCITLVLLTGIVIVGMEWEAKAQIVLLVVLLAAIADFLVGAFIGPKSEEEYAMGFVGYNLTVLKSNLGPDYRYFEGVEHNFFSVFSIFFPAATGILAGANISGDLKDPQKSIPKGTLLAILLTTISYIVIALVAGWTVLRDASGDPLDLTSCVANGTCPYGLQNSNDVRNDVSCIHSYTISVYNLVHGDRAGGCTVLRDASGDPLGLTSCVANGTCPYGLQNSNDVRNDVSCIHSYTISVYNLVHGDRAGGCTVLRDASGDPLGLTSCVANGTCPYGLQNSNDVIRLVSGFGPLIYGGCFAATLSSALASLVSAPKVFQALCQDKLYPYLEVFAKGYGKNNEPVRGYVLTFIIATAFILMGGLNQIAPLISNFFLAAYTLINFSTFHASLARPVGWRPTFRLYNMWLSLVGSVLCLAIMFVISWATALVTFAFLLGLYLLVSYRKPDVNWGSTTQAQTYKTALAGVHTLNTVTEHVKNYRPQILVLTGYPGERPLLTDFTYLLTKGLSLMVCGHIVQHPVSHRARDALTSRSYQWFAKRKIKAFYNLVDDVDFKDGASALIQASGLGKLKPNILMMGFKEDWAACPRSEMIDYVEVMHKALDVHMALAILRVEGGLHCGEAVDADLQAFLQEHARPPAQRSIGDTFKESKSTESLTHSQGSSLSDLSMGSPQLRRGVVADPAADQDEAKETPAKKEHSKRSFGNTVRRALGHAAARRASSFTSVEAFTKRQNGSVDVWWLYDDGGLTLLLPYILSTRRAWASCPLRVFTLTNKNTEMEIEERNMASLLSKFRIDYSALKMIPDITRRPKDSTLAYFNKLVQPFMTTEDNADTTGITEADLLSAQDRTHRHLRLRELIAQCSRNARLVCVTLPMPRRRAVVSPPLYLCWLHAIASAAPRVLLLRGNHTPVLTFYS</sequence>
<reference evidence="9" key="1">
    <citation type="submission" date="2020-11" db="EMBL/GenBank/DDBJ databases">
        <authorList>
            <person name="Whiteford S."/>
        </authorList>
    </citation>
    <scope>NUCLEOTIDE SEQUENCE</scope>
</reference>
<gene>
    <name evidence="9" type="ORF">PLXY2_LOCUS9770</name>
</gene>
<keyword evidence="2 6" id="KW-0812">Transmembrane</keyword>
<evidence type="ECO:0000313" key="10">
    <source>
        <dbReference type="Proteomes" id="UP000653454"/>
    </source>
</evidence>
<dbReference type="EMBL" id="CAJHNJ030000040">
    <property type="protein sequence ID" value="CAG9130037.1"/>
    <property type="molecule type" value="Genomic_DNA"/>
</dbReference>
<evidence type="ECO:0000259" key="8">
    <source>
        <dbReference type="Pfam" id="PF03522"/>
    </source>
</evidence>
<feature type="transmembrane region" description="Helical" evidence="6">
    <location>
        <begin position="292"/>
        <end position="311"/>
    </location>
</feature>
<evidence type="ECO:0000256" key="4">
    <source>
        <dbReference type="ARBA" id="ARBA00023136"/>
    </source>
</evidence>
<evidence type="ECO:0000256" key="5">
    <source>
        <dbReference type="SAM" id="MobiDB-lite"/>
    </source>
</evidence>
<dbReference type="InterPro" id="IPR004841">
    <property type="entry name" value="AA-permease/SLC12A_dom"/>
</dbReference>
<feature type="transmembrane region" description="Helical" evidence="6">
    <location>
        <begin position="818"/>
        <end position="851"/>
    </location>
</feature>
<feature type="domain" description="Amino acid permease/ SLC12A" evidence="7">
    <location>
        <begin position="679"/>
        <end position="896"/>
    </location>
</feature>
<feature type="transmembrane region" description="Helical" evidence="6">
    <location>
        <begin position="409"/>
        <end position="429"/>
    </location>
</feature>
<feature type="compositionally biased region" description="Basic and acidic residues" evidence="5">
    <location>
        <begin position="115"/>
        <end position="127"/>
    </location>
</feature>
<feature type="transmembrane region" description="Helical" evidence="6">
    <location>
        <begin position="759"/>
        <end position="779"/>
    </location>
</feature>
<evidence type="ECO:0000256" key="3">
    <source>
        <dbReference type="ARBA" id="ARBA00022989"/>
    </source>
</evidence>
<feature type="transmembrane region" description="Helical" evidence="6">
    <location>
        <begin position="323"/>
        <end position="348"/>
    </location>
</feature>
<dbReference type="GO" id="GO:0016020">
    <property type="term" value="C:membrane"/>
    <property type="evidence" value="ECO:0007669"/>
    <property type="project" value="UniProtKB-SubCell"/>
</dbReference>
<feature type="compositionally biased region" description="Basic and acidic residues" evidence="5">
    <location>
        <begin position="1098"/>
        <end position="1107"/>
    </location>
</feature>
<feature type="region of interest" description="Disordered" evidence="5">
    <location>
        <begin position="1049"/>
        <end position="1117"/>
    </location>
</feature>
<feature type="domain" description="Amino acid permease/ SLC12A" evidence="7">
    <location>
        <begin position="291"/>
        <end position="556"/>
    </location>
</feature>
<dbReference type="GO" id="GO:1990573">
    <property type="term" value="P:potassium ion import across plasma membrane"/>
    <property type="evidence" value="ECO:0007669"/>
    <property type="project" value="TreeGrafter"/>
</dbReference>
<feature type="compositionally biased region" description="Basic and acidic residues" evidence="5">
    <location>
        <begin position="145"/>
        <end position="155"/>
    </location>
</feature>
<dbReference type="InterPro" id="IPR018491">
    <property type="entry name" value="SLC12_C"/>
</dbReference>
<feature type="transmembrane region" description="Helical" evidence="6">
    <location>
        <begin position="785"/>
        <end position="806"/>
    </location>
</feature>
<organism evidence="9 10">
    <name type="scientific">Plutella xylostella</name>
    <name type="common">Diamondback moth</name>
    <name type="synonym">Plutella maculipennis</name>
    <dbReference type="NCBI Taxonomy" id="51655"/>
    <lineage>
        <taxon>Eukaryota</taxon>
        <taxon>Metazoa</taxon>
        <taxon>Ecdysozoa</taxon>
        <taxon>Arthropoda</taxon>
        <taxon>Hexapoda</taxon>
        <taxon>Insecta</taxon>
        <taxon>Pterygota</taxon>
        <taxon>Neoptera</taxon>
        <taxon>Endopterygota</taxon>
        <taxon>Lepidoptera</taxon>
        <taxon>Glossata</taxon>
        <taxon>Ditrysia</taxon>
        <taxon>Yponomeutoidea</taxon>
        <taxon>Plutellidae</taxon>
        <taxon>Plutella</taxon>
    </lineage>
</organism>
<dbReference type="Pfam" id="PF00324">
    <property type="entry name" value="AA_permease"/>
    <property type="match status" value="2"/>
</dbReference>
<feature type="region of interest" description="Disordered" evidence="5">
    <location>
        <begin position="105"/>
        <end position="177"/>
    </location>
</feature>
<dbReference type="GO" id="GO:0055064">
    <property type="term" value="P:chloride ion homeostasis"/>
    <property type="evidence" value="ECO:0007669"/>
    <property type="project" value="TreeGrafter"/>
</dbReference>
<feature type="region of interest" description="Disordered" evidence="5">
    <location>
        <begin position="1"/>
        <end position="30"/>
    </location>
</feature>
<evidence type="ECO:0000313" key="9">
    <source>
        <dbReference type="EMBL" id="CAG9130037.1"/>
    </source>
</evidence>
<dbReference type="GO" id="GO:0006884">
    <property type="term" value="P:cell volume homeostasis"/>
    <property type="evidence" value="ECO:0007669"/>
    <property type="project" value="TreeGrafter"/>
</dbReference>
<proteinExistence type="predicted"/>